<dbReference type="AlphaFoldDB" id="A0A9P7V847"/>
<dbReference type="InterPro" id="IPR036259">
    <property type="entry name" value="MFS_trans_sf"/>
</dbReference>
<gene>
    <name evidence="6" type="ORF">KQ657_001086</name>
</gene>
<proteinExistence type="predicted"/>
<organism evidence="6 7">
    <name type="scientific">Scheffersomyces spartinae</name>
    <dbReference type="NCBI Taxonomy" id="45513"/>
    <lineage>
        <taxon>Eukaryota</taxon>
        <taxon>Fungi</taxon>
        <taxon>Dikarya</taxon>
        <taxon>Ascomycota</taxon>
        <taxon>Saccharomycotina</taxon>
        <taxon>Pichiomycetes</taxon>
        <taxon>Debaryomycetaceae</taxon>
        <taxon>Scheffersomyces</taxon>
    </lineage>
</organism>
<keyword evidence="2 5" id="KW-0812">Transmembrane</keyword>
<dbReference type="OrthoDB" id="410267at2759"/>
<feature type="transmembrane region" description="Helical" evidence="5">
    <location>
        <begin position="436"/>
        <end position="454"/>
    </location>
</feature>
<dbReference type="RefSeq" id="XP_043048525.1">
    <property type="nucleotide sequence ID" value="XM_043191893.1"/>
</dbReference>
<comment type="caution">
    <text evidence="6">The sequence shown here is derived from an EMBL/GenBank/DDBJ whole genome shotgun (WGS) entry which is preliminary data.</text>
</comment>
<feature type="transmembrane region" description="Helical" evidence="5">
    <location>
        <begin position="539"/>
        <end position="559"/>
    </location>
</feature>
<keyword evidence="4 5" id="KW-0472">Membrane</keyword>
<sequence length="567" mass="61466">MAITLGEAERGPSHLGLRLTTLVVSVVVSLAAGTPYLYGVYSPQLVRHVGLTASDSATISLATNMGTGFGGLPAGMIIDHFGPRWSILLGSLCIFIGYISIYHIYQDVIGILLLICIAMVSIGFGSIISFYATLKACQSNFPKHKGAAGAGPISAYGLAATVFSAVSATFYVHDTAGFLKFLAIVCGAVTFFGSWAVGIYLDHDEDEIEFAIDEETIVEGDNEPSEATESVTQSLLECDAQSTPMVRDNDDESLRGSFSFWGIGTRTPRASVTSLIAAAPPILPPSKPQAQGGRRETGDYTPSLNTQFMADATETETQQTKAMITEIRTPVVTKKTNLKQVILNRLTDKAFLLHFVVVSLASGIGQMYIYSVGFVVTAQYNRGQDPAYSNLKETKEAASHLQALQVAVISIGSFSGRVISGILSDFIYKKYHIQRLWIVVFTLLLLIAGEQILIHLNESYMITVSSAIVGSCYGLTFGTYPAVIADFFGTRTFTTTWGLICTGPMVVLFVLNKYFGHIYDLNTNNETGICYLGNECYKGAFEVACALAFCAFLVTLFIIRQHYLKRL</sequence>
<keyword evidence="3 5" id="KW-1133">Transmembrane helix</keyword>
<feature type="transmembrane region" description="Helical" evidence="5">
    <location>
        <begin position="497"/>
        <end position="519"/>
    </location>
</feature>
<reference evidence="6" key="1">
    <citation type="submission" date="2021-03" db="EMBL/GenBank/DDBJ databases">
        <authorList>
            <person name="Palmer J.M."/>
        </authorList>
    </citation>
    <scope>NUCLEOTIDE SEQUENCE</scope>
    <source>
        <strain evidence="6">ARV_011</strain>
    </source>
</reference>
<evidence type="ECO:0000256" key="4">
    <source>
        <dbReference type="ARBA" id="ARBA00023136"/>
    </source>
</evidence>
<evidence type="ECO:0000256" key="1">
    <source>
        <dbReference type="ARBA" id="ARBA00004141"/>
    </source>
</evidence>
<feature type="transmembrane region" description="Helical" evidence="5">
    <location>
        <begin position="153"/>
        <end position="172"/>
    </location>
</feature>
<evidence type="ECO:0000313" key="7">
    <source>
        <dbReference type="Proteomes" id="UP000790833"/>
    </source>
</evidence>
<feature type="transmembrane region" description="Helical" evidence="5">
    <location>
        <begin position="58"/>
        <end position="78"/>
    </location>
</feature>
<dbReference type="EMBL" id="JAHMUF010000014">
    <property type="protein sequence ID" value="KAG7192976.1"/>
    <property type="molecule type" value="Genomic_DNA"/>
</dbReference>
<comment type="subcellular location">
    <subcellularLocation>
        <location evidence="1">Membrane</location>
        <topology evidence="1">Multi-pass membrane protein</topology>
    </subcellularLocation>
</comment>
<accession>A0A9P7V847</accession>
<protein>
    <recommendedName>
        <fullName evidence="8">Nodulin-like domain-containing protein</fullName>
    </recommendedName>
</protein>
<evidence type="ECO:0008006" key="8">
    <source>
        <dbReference type="Google" id="ProtNLM"/>
    </source>
</evidence>
<evidence type="ECO:0000256" key="5">
    <source>
        <dbReference type="SAM" id="Phobius"/>
    </source>
</evidence>
<feature type="transmembrane region" description="Helical" evidence="5">
    <location>
        <begin position="350"/>
        <end position="370"/>
    </location>
</feature>
<dbReference type="PANTHER" id="PTHR21576">
    <property type="entry name" value="UNCHARACTERIZED NODULIN-LIKE PROTEIN"/>
    <property type="match status" value="1"/>
</dbReference>
<dbReference type="Gene3D" id="1.20.1250.20">
    <property type="entry name" value="MFS general substrate transporter like domains"/>
    <property type="match status" value="2"/>
</dbReference>
<feature type="transmembrane region" description="Helical" evidence="5">
    <location>
        <begin position="111"/>
        <end position="132"/>
    </location>
</feature>
<dbReference type="InterPro" id="IPR011701">
    <property type="entry name" value="MFS"/>
</dbReference>
<evidence type="ECO:0000256" key="3">
    <source>
        <dbReference type="ARBA" id="ARBA00022989"/>
    </source>
</evidence>
<dbReference type="Proteomes" id="UP000790833">
    <property type="component" value="Unassembled WGS sequence"/>
</dbReference>
<feature type="transmembrane region" description="Helical" evidence="5">
    <location>
        <begin position="85"/>
        <end position="105"/>
    </location>
</feature>
<name>A0A9P7V847_9ASCO</name>
<dbReference type="Pfam" id="PF07690">
    <property type="entry name" value="MFS_1"/>
    <property type="match status" value="1"/>
</dbReference>
<feature type="transmembrane region" description="Helical" evidence="5">
    <location>
        <begin position="19"/>
        <end position="38"/>
    </location>
</feature>
<dbReference type="GO" id="GO:0022857">
    <property type="term" value="F:transmembrane transporter activity"/>
    <property type="evidence" value="ECO:0007669"/>
    <property type="project" value="InterPro"/>
</dbReference>
<evidence type="ECO:0000313" key="6">
    <source>
        <dbReference type="EMBL" id="KAG7192976.1"/>
    </source>
</evidence>
<dbReference type="GeneID" id="66114460"/>
<dbReference type="SUPFAM" id="SSF103473">
    <property type="entry name" value="MFS general substrate transporter"/>
    <property type="match status" value="2"/>
</dbReference>
<feature type="transmembrane region" description="Helical" evidence="5">
    <location>
        <begin position="460"/>
        <end position="485"/>
    </location>
</feature>
<feature type="transmembrane region" description="Helical" evidence="5">
    <location>
        <begin position="178"/>
        <end position="201"/>
    </location>
</feature>
<dbReference type="GO" id="GO:0000329">
    <property type="term" value="C:fungal-type vacuole membrane"/>
    <property type="evidence" value="ECO:0007669"/>
    <property type="project" value="TreeGrafter"/>
</dbReference>
<dbReference type="PANTHER" id="PTHR21576:SF166">
    <property type="entry name" value="ADR278WP"/>
    <property type="match status" value="1"/>
</dbReference>
<evidence type="ECO:0000256" key="2">
    <source>
        <dbReference type="ARBA" id="ARBA00022692"/>
    </source>
</evidence>
<keyword evidence="7" id="KW-1185">Reference proteome</keyword>